<dbReference type="SMART" id="SM00342">
    <property type="entry name" value="HTH_ARAC"/>
    <property type="match status" value="1"/>
</dbReference>
<dbReference type="PANTHER" id="PTHR43280:SF28">
    <property type="entry name" value="HTH-TYPE TRANSCRIPTIONAL ACTIVATOR RHAS"/>
    <property type="match status" value="1"/>
</dbReference>
<keyword evidence="1" id="KW-0805">Transcription regulation</keyword>
<proteinExistence type="predicted"/>
<evidence type="ECO:0000313" key="6">
    <source>
        <dbReference type="EMBL" id="GAE95201.1"/>
    </source>
</evidence>
<dbReference type="Pfam" id="PF12833">
    <property type="entry name" value="HTH_18"/>
    <property type="match status" value="1"/>
</dbReference>
<dbReference type="GO" id="GO:0043565">
    <property type="term" value="F:sequence-specific DNA binding"/>
    <property type="evidence" value="ECO:0007669"/>
    <property type="project" value="InterPro"/>
</dbReference>
<dbReference type="RefSeq" id="WP_235182981.1">
    <property type="nucleotide sequence ID" value="NZ_BAVS01000043.1"/>
</dbReference>
<organism evidence="6 7">
    <name type="scientific">Gracilibacillus boraciitolerans JCM 21714</name>
    <dbReference type="NCBI Taxonomy" id="1298598"/>
    <lineage>
        <taxon>Bacteria</taxon>
        <taxon>Bacillati</taxon>
        <taxon>Bacillota</taxon>
        <taxon>Bacilli</taxon>
        <taxon>Bacillales</taxon>
        <taxon>Bacillaceae</taxon>
        <taxon>Gracilibacillus</taxon>
    </lineage>
</organism>
<keyword evidence="4" id="KW-1133">Transmembrane helix</keyword>
<dbReference type="InterPro" id="IPR018060">
    <property type="entry name" value="HTH_AraC"/>
</dbReference>
<dbReference type="AlphaFoldDB" id="W4VPV1"/>
<dbReference type="EMBL" id="BAVS01000043">
    <property type="protein sequence ID" value="GAE95201.1"/>
    <property type="molecule type" value="Genomic_DNA"/>
</dbReference>
<comment type="caution">
    <text evidence="6">The sequence shown here is derived from an EMBL/GenBank/DDBJ whole genome shotgun (WGS) entry which is preliminary data.</text>
</comment>
<dbReference type="PROSITE" id="PS01124">
    <property type="entry name" value="HTH_ARAC_FAMILY_2"/>
    <property type="match status" value="1"/>
</dbReference>
<name>W4VPV1_9BACI</name>
<dbReference type="PANTHER" id="PTHR43280">
    <property type="entry name" value="ARAC-FAMILY TRANSCRIPTIONAL REGULATOR"/>
    <property type="match status" value="1"/>
</dbReference>
<accession>W4VPV1</accession>
<dbReference type="InterPro" id="IPR009057">
    <property type="entry name" value="Homeodomain-like_sf"/>
</dbReference>
<evidence type="ECO:0000256" key="4">
    <source>
        <dbReference type="SAM" id="Phobius"/>
    </source>
</evidence>
<dbReference type="InterPro" id="IPR018062">
    <property type="entry name" value="HTH_AraC-typ_CS"/>
</dbReference>
<keyword evidence="4" id="KW-0472">Membrane</keyword>
<evidence type="ECO:0000313" key="7">
    <source>
        <dbReference type="Proteomes" id="UP000019102"/>
    </source>
</evidence>
<keyword evidence="2 6" id="KW-0238">DNA-binding</keyword>
<evidence type="ECO:0000259" key="5">
    <source>
        <dbReference type="PROSITE" id="PS01124"/>
    </source>
</evidence>
<keyword evidence="4" id="KW-0812">Transmembrane</keyword>
<dbReference type="STRING" id="1298598.JCM21714_4415"/>
<keyword evidence="7" id="KW-1185">Reference proteome</keyword>
<dbReference type="PROSITE" id="PS00041">
    <property type="entry name" value="HTH_ARAC_FAMILY_1"/>
    <property type="match status" value="1"/>
</dbReference>
<dbReference type="eggNOG" id="COG2207">
    <property type="taxonomic scope" value="Bacteria"/>
</dbReference>
<dbReference type="Gene3D" id="3.30.450.20">
    <property type="entry name" value="PAS domain"/>
    <property type="match status" value="1"/>
</dbReference>
<evidence type="ECO:0000256" key="3">
    <source>
        <dbReference type="ARBA" id="ARBA00023163"/>
    </source>
</evidence>
<keyword evidence="3" id="KW-0804">Transcription</keyword>
<gene>
    <name evidence="6" type="ORF">JCM21714_4415</name>
</gene>
<reference evidence="6 7" key="1">
    <citation type="journal article" date="2014" name="Genome Announc.">
        <title>Draft Genome Sequence of the Boron-Tolerant and Moderately Halotolerant Bacterium Gracilibacillus boraciitolerans JCM 21714T.</title>
        <authorList>
            <person name="Ahmed I."/>
            <person name="Oshima K."/>
            <person name="Suda W."/>
            <person name="Kitamura K."/>
            <person name="Iida T."/>
            <person name="Ohmori Y."/>
            <person name="Fujiwara T."/>
            <person name="Hattori M."/>
            <person name="Ohkuma M."/>
        </authorList>
    </citation>
    <scope>NUCLEOTIDE SEQUENCE [LARGE SCALE GENOMIC DNA]</scope>
    <source>
        <strain evidence="6 7">JCM 21714</strain>
    </source>
</reference>
<feature type="transmembrane region" description="Helical" evidence="4">
    <location>
        <begin position="12"/>
        <end position="33"/>
    </location>
</feature>
<sequence length="764" mass="88825">MGGSKYFRKSFLMILFITSIPGIISAIGIYTFGLHSTEDELRKIHVDEINERVQNIDEQFNYLEESLSYWAFEPSFNSTLMDTNFVRQFQKTRDLKQKLLILQGSHPLIDEVELFIDGEEPVLFSPYLDYISNKNLIKAYESLLRGSKNVTWSHDELFVNDTRYTNEIVLTHQIPGVVKNPFDAIIVKVDKTSLASILGTLTPYSDGMTMLLNESNKVLLSTAREENQSLSKLLSEELMQQKENTSSFQLDWEDKTYSVSYGEFDRIGSTWTYVSAAPISAITSPIVTISKVILIASLSILLLAFLMTWFASNRLYQPVRNLVNTFAKHDIQNGERKTDEFTEIHERFNALSNERRYLEERLSEQIPQLRQNFLVQLTKGYLYDFSENSLNTRMENYGWIVKNHTFILIDIQLTGMYELAHKNADDDSLVTFAMSNMAEDITKEYFNQYTIINHYDLSAGIFLIVPSHIQDLRSSLHQLSEKIISAINKVLALKVTITISSQTEKVKQISYLFDEIGRGKRYRKFENQNQIIHLNDLNERNDKPKLYYPFDLEKEIIQCVRRGRTSEAEAFIRQFFNYLVENNNKELNVQASIMQLYSTIQHEIMHSGIDPVVLFNGRNMFEELTQIREKEWVVRWMVDQVIKPYVNFVEDNMNIEMKMLVDNIVQYIHSHYMEDISLESCADIADTTAYTLSKAFKKVLGINFIDFLTTVRIDHAKELLLQSNHKINDIAESVGYRHSYFNRIFKKQVGVPPSQYRKMKSNSS</sequence>
<evidence type="ECO:0000256" key="1">
    <source>
        <dbReference type="ARBA" id="ARBA00023015"/>
    </source>
</evidence>
<dbReference type="SUPFAM" id="SSF46689">
    <property type="entry name" value="Homeodomain-like"/>
    <property type="match status" value="2"/>
</dbReference>
<evidence type="ECO:0000256" key="2">
    <source>
        <dbReference type="ARBA" id="ARBA00023125"/>
    </source>
</evidence>
<feature type="transmembrane region" description="Helical" evidence="4">
    <location>
        <begin position="292"/>
        <end position="311"/>
    </location>
</feature>
<protein>
    <submittedName>
        <fullName evidence="6">DNA-binding response regulator</fullName>
    </submittedName>
</protein>
<dbReference type="GO" id="GO:0003700">
    <property type="term" value="F:DNA-binding transcription factor activity"/>
    <property type="evidence" value="ECO:0007669"/>
    <property type="project" value="InterPro"/>
</dbReference>
<dbReference type="Gene3D" id="1.10.10.60">
    <property type="entry name" value="Homeodomain-like"/>
    <property type="match status" value="2"/>
</dbReference>
<dbReference type="Proteomes" id="UP000019102">
    <property type="component" value="Unassembled WGS sequence"/>
</dbReference>
<feature type="domain" description="HTH araC/xylS-type" evidence="5">
    <location>
        <begin position="662"/>
        <end position="759"/>
    </location>
</feature>